<accession>A0AAV6X098</accession>
<evidence type="ECO:0000313" key="3">
    <source>
        <dbReference type="Proteomes" id="UP000826271"/>
    </source>
</evidence>
<dbReference type="AlphaFoldDB" id="A0AAV6X098"/>
<protein>
    <submittedName>
        <fullName evidence="2">Uncharacterized protein</fullName>
    </submittedName>
</protein>
<name>A0AAV6X098_9LAMI</name>
<comment type="caution">
    <text evidence="2">The sequence shown here is derived from an EMBL/GenBank/DDBJ whole genome shotgun (WGS) entry which is preliminary data.</text>
</comment>
<feature type="region of interest" description="Disordered" evidence="1">
    <location>
        <begin position="135"/>
        <end position="172"/>
    </location>
</feature>
<dbReference type="EMBL" id="WHWC01000012">
    <property type="protein sequence ID" value="KAG8372600.1"/>
    <property type="molecule type" value="Genomic_DNA"/>
</dbReference>
<feature type="compositionally biased region" description="Low complexity" evidence="1">
    <location>
        <begin position="23"/>
        <end position="47"/>
    </location>
</feature>
<reference evidence="2" key="1">
    <citation type="submission" date="2019-10" db="EMBL/GenBank/DDBJ databases">
        <authorList>
            <person name="Zhang R."/>
            <person name="Pan Y."/>
            <person name="Wang J."/>
            <person name="Ma R."/>
            <person name="Yu S."/>
        </authorList>
    </citation>
    <scope>NUCLEOTIDE SEQUENCE</scope>
    <source>
        <strain evidence="2">LA-IB0</strain>
        <tissue evidence="2">Leaf</tissue>
    </source>
</reference>
<proteinExistence type="predicted"/>
<keyword evidence="3" id="KW-1185">Reference proteome</keyword>
<feature type="compositionally biased region" description="Polar residues" evidence="1">
    <location>
        <begin position="157"/>
        <end position="170"/>
    </location>
</feature>
<evidence type="ECO:0000313" key="2">
    <source>
        <dbReference type="EMBL" id="KAG8372600.1"/>
    </source>
</evidence>
<feature type="region of interest" description="Disordered" evidence="1">
    <location>
        <begin position="1"/>
        <end position="48"/>
    </location>
</feature>
<gene>
    <name evidence="2" type="ORF">BUALT_Bualt12G0083500</name>
</gene>
<feature type="compositionally biased region" description="Polar residues" evidence="1">
    <location>
        <begin position="1"/>
        <end position="10"/>
    </location>
</feature>
<sequence>MPYSGDTTVATPPVVDHDDSPRSSSPIIASGFSSSSQSPNDSPPQQSRLGKVKSVLPYYFQIENPTEKLAPQFQSASNKKRLILGSYITQLAVSLKLLDLSNTNMHIACHMEPLDIDSLCRMGIMSINHGRATFTSLGPTVQPKKRKRRDMEEPMRDTTSSTPETSNMPSFSRHLEDRLNRIEFKLDRILAHFHIPPD</sequence>
<evidence type="ECO:0000256" key="1">
    <source>
        <dbReference type="SAM" id="MobiDB-lite"/>
    </source>
</evidence>
<dbReference type="Proteomes" id="UP000826271">
    <property type="component" value="Unassembled WGS sequence"/>
</dbReference>
<organism evidence="2 3">
    <name type="scientific">Buddleja alternifolia</name>
    <dbReference type="NCBI Taxonomy" id="168488"/>
    <lineage>
        <taxon>Eukaryota</taxon>
        <taxon>Viridiplantae</taxon>
        <taxon>Streptophyta</taxon>
        <taxon>Embryophyta</taxon>
        <taxon>Tracheophyta</taxon>
        <taxon>Spermatophyta</taxon>
        <taxon>Magnoliopsida</taxon>
        <taxon>eudicotyledons</taxon>
        <taxon>Gunneridae</taxon>
        <taxon>Pentapetalae</taxon>
        <taxon>asterids</taxon>
        <taxon>lamiids</taxon>
        <taxon>Lamiales</taxon>
        <taxon>Scrophulariaceae</taxon>
        <taxon>Buddlejeae</taxon>
        <taxon>Buddleja</taxon>
    </lineage>
</organism>